<dbReference type="Proteomes" id="UP000762676">
    <property type="component" value="Unassembled WGS sequence"/>
</dbReference>
<accession>A0AAV4IQP3</accession>
<comment type="caution">
    <text evidence="2">The sequence shown here is derived from an EMBL/GenBank/DDBJ whole genome shotgun (WGS) entry which is preliminary data.</text>
</comment>
<dbReference type="PROSITE" id="PS51029">
    <property type="entry name" value="MADF"/>
    <property type="match status" value="1"/>
</dbReference>
<dbReference type="Pfam" id="PF10545">
    <property type="entry name" value="MADF_DNA_bdg"/>
    <property type="match status" value="1"/>
</dbReference>
<gene>
    <name evidence="2" type="ORF">ElyMa_003122500</name>
</gene>
<evidence type="ECO:0000313" key="2">
    <source>
        <dbReference type="EMBL" id="GFS12873.1"/>
    </source>
</evidence>
<evidence type="ECO:0000313" key="3">
    <source>
        <dbReference type="Proteomes" id="UP000762676"/>
    </source>
</evidence>
<feature type="domain" description="MADF" evidence="1">
    <location>
        <begin position="7"/>
        <end position="96"/>
    </location>
</feature>
<dbReference type="InterPro" id="IPR006578">
    <property type="entry name" value="MADF-dom"/>
</dbReference>
<proteinExistence type="predicted"/>
<dbReference type="AlphaFoldDB" id="A0AAV4IQP3"/>
<keyword evidence="3" id="KW-1185">Reference proteome</keyword>
<organism evidence="2 3">
    <name type="scientific">Elysia marginata</name>
    <dbReference type="NCBI Taxonomy" id="1093978"/>
    <lineage>
        <taxon>Eukaryota</taxon>
        <taxon>Metazoa</taxon>
        <taxon>Spiralia</taxon>
        <taxon>Lophotrochozoa</taxon>
        <taxon>Mollusca</taxon>
        <taxon>Gastropoda</taxon>
        <taxon>Heterobranchia</taxon>
        <taxon>Euthyneura</taxon>
        <taxon>Panpulmonata</taxon>
        <taxon>Sacoglossa</taxon>
        <taxon>Placobranchoidea</taxon>
        <taxon>Plakobranchidae</taxon>
        <taxon>Elysia</taxon>
    </lineage>
</organism>
<dbReference type="EMBL" id="BMAT01006447">
    <property type="protein sequence ID" value="GFS12873.1"/>
    <property type="molecule type" value="Genomic_DNA"/>
</dbReference>
<evidence type="ECO:0000259" key="1">
    <source>
        <dbReference type="PROSITE" id="PS51029"/>
    </source>
</evidence>
<reference evidence="2 3" key="1">
    <citation type="journal article" date="2021" name="Elife">
        <title>Chloroplast acquisition without the gene transfer in kleptoplastic sea slugs, Plakobranchus ocellatus.</title>
        <authorList>
            <person name="Maeda T."/>
            <person name="Takahashi S."/>
            <person name="Yoshida T."/>
            <person name="Shimamura S."/>
            <person name="Takaki Y."/>
            <person name="Nagai Y."/>
            <person name="Toyoda A."/>
            <person name="Suzuki Y."/>
            <person name="Arimoto A."/>
            <person name="Ishii H."/>
            <person name="Satoh N."/>
            <person name="Nishiyama T."/>
            <person name="Hasebe M."/>
            <person name="Maruyama T."/>
            <person name="Minagawa J."/>
            <person name="Obokata J."/>
            <person name="Shigenobu S."/>
        </authorList>
    </citation>
    <scope>NUCLEOTIDE SEQUENCE [LARGE SCALE GENOMIC DNA]</scope>
</reference>
<protein>
    <recommendedName>
        <fullName evidence="1">MADF domain-containing protein</fullName>
    </recommendedName>
</protein>
<name>A0AAV4IQP3_9GAST</name>
<sequence length="113" mass="12940">MDDYKENLIEMVRARPLLWDPRVPDYKNKDQRTHVWDELKDLLTAPKENSSPLRVIEKCFHTVAYGHCFSRRSSSVRGCFEGKHASPLSFHHLVGHIGSPVNHTSVSTADEIV</sequence>